<feature type="coiled-coil region" evidence="1">
    <location>
        <begin position="390"/>
        <end position="428"/>
    </location>
</feature>
<comment type="caution">
    <text evidence="2">The sequence shown here is derived from an EMBL/GenBank/DDBJ whole genome shotgun (WGS) entry which is preliminary data.</text>
</comment>
<dbReference type="RefSeq" id="WP_316970015.1">
    <property type="nucleotide sequence ID" value="NZ_JARFPL010000065.1"/>
</dbReference>
<keyword evidence="3" id="KW-1185">Reference proteome</keyword>
<proteinExistence type="predicted"/>
<accession>A0ABT5XHX6</accession>
<dbReference type="EMBL" id="JARFPL010000065">
    <property type="protein sequence ID" value="MDF0594322.1"/>
    <property type="molecule type" value="Genomic_DNA"/>
</dbReference>
<reference evidence="2 3" key="1">
    <citation type="submission" date="2023-03" db="EMBL/GenBank/DDBJ databases">
        <title>Whole genome sequencing of Methanotrichaceae archaeon M04Ac.</title>
        <authorList>
            <person name="Khomyakova M.A."/>
            <person name="Merkel A.Y."/>
            <person name="Slobodkin A.I."/>
        </authorList>
    </citation>
    <scope>NUCLEOTIDE SEQUENCE [LARGE SCALE GENOMIC DNA]</scope>
    <source>
        <strain evidence="2 3">M04Ac</strain>
    </source>
</reference>
<evidence type="ECO:0000256" key="1">
    <source>
        <dbReference type="SAM" id="Coils"/>
    </source>
</evidence>
<keyword evidence="1" id="KW-0175">Coiled coil</keyword>
<organism evidence="2 3">
    <name type="scientific">Candidatus Methanocrinis alkalitolerans</name>
    <dbReference type="NCBI Taxonomy" id="3033395"/>
    <lineage>
        <taxon>Archaea</taxon>
        <taxon>Methanobacteriati</taxon>
        <taxon>Methanobacteriota</taxon>
        <taxon>Stenosarchaea group</taxon>
        <taxon>Methanomicrobia</taxon>
        <taxon>Methanotrichales</taxon>
        <taxon>Methanotrichaceae</taxon>
        <taxon>Methanocrinis</taxon>
    </lineage>
</organism>
<name>A0ABT5XHX6_9EURY</name>
<evidence type="ECO:0000313" key="2">
    <source>
        <dbReference type="EMBL" id="MDF0594322.1"/>
    </source>
</evidence>
<protein>
    <recommendedName>
        <fullName evidence="4">Pneumococcal surface protein</fullName>
    </recommendedName>
</protein>
<sequence length="436" mass="49536">MISIEEDTALKWLQKIFQMGKAGPDRREEEPATLALSHVEDWLRDRSDKPQFEMRVRSIYATIERMAIDLEKKISALEAAEPDDEVPPRLLKAGTAARENVSRQMRLLSSKLAPPAGADFRSAKEYHSSILKQLQNTVQKFGRAQRYTAALFPEEVEAINSDLGAISRHLKDLGDYLIEEEANLGRFGEAAELAAQIRGRRGLIEALGAEISEEEEHLALLRDKERLHQKEIESWTKSDEGKRMLEEKTSLEQKLRERDQIEMSMGDLVSPLTKAISRIVKQDSSDRIALQHRELFQQLSASPARALEGDISGALLELKSKVDLLGLRDKKRERILEQIDHLLEDRPLEVLKARHSALHREIEDIGRSLSKSGREAGRLKERRDLVRQKIPALEAGLQEKRRNLAALEERLAAELADLEERIEEIAEGPIKIDFQG</sequence>
<evidence type="ECO:0000313" key="3">
    <source>
        <dbReference type="Proteomes" id="UP001215956"/>
    </source>
</evidence>
<dbReference type="Proteomes" id="UP001215956">
    <property type="component" value="Unassembled WGS sequence"/>
</dbReference>
<evidence type="ECO:0008006" key="4">
    <source>
        <dbReference type="Google" id="ProtNLM"/>
    </source>
</evidence>
<gene>
    <name evidence="2" type="ORF">P0O24_12105</name>
</gene>